<accession>A0A478FQF4</accession>
<sequence>MPSPAAIGAGVGGGAVAVAGTSYAAYTQLRPYDNFLDYANRNGLVYIGENDDEITTKVKADSGDVNGNGYRKNVKDALASETGSNKPTDDEINKAGKTGDENDKDGTKLTKVLSEVKNWCKKTKLLKPTRTESQDVDWSSINTNANWDNFKKLCLKK</sequence>
<evidence type="ECO:0000313" key="3">
    <source>
        <dbReference type="Proteomes" id="UP000324831"/>
    </source>
</evidence>
<dbReference type="EMBL" id="BIMN01000003">
    <property type="protein sequence ID" value="GCE63721.1"/>
    <property type="molecule type" value="Genomic_DNA"/>
</dbReference>
<reference evidence="2 3" key="1">
    <citation type="submission" date="2019-01" db="EMBL/GenBank/DDBJ databases">
        <title>Draft genome sequences of Candidatus Mycoplasma haemohominis SWG34-3 identified from a patient with pyrexia, anemia and liver dysfunction.</title>
        <authorList>
            <person name="Sekizuka T."/>
            <person name="Hattori N."/>
            <person name="Katano H."/>
            <person name="Takuma T."/>
            <person name="Ito T."/>
            <person name="Arai N."/>
            <person name="Yanai R."/>
            <person name="Ishii S."/>
            <person name="Miura Y."/>
            <person name="Tokunaga T."/>
            <person name="Watanabe H."/>
            <person name="Nomura N."/>
            <person name="Eguchi J."/>
            <person name="Arai T."/>
            <person name="Hasegawa H."/>
            <person name="Nakamaki T."/>
            <person name="Wakita T."/>
            <person name="Niki Y."/>
            <person name="Kuroda M."/>
        </authorList>
    </citation>
    <scope>NUCLEOTIDE SEQUENCE [LARGE SCALE GENOMIC DNA]</scope>
    <source>
        <strain evidence="2">SWG34-3</strain>
    </source>
</reference>
<feature type="region of interest" description="Disordered" evidence="1">
    <location>
        <begin position="76"/>
        <end position="107"/>
    </location>
</feature>
<name>A0A478FQF4_9MOLU</name>
<proteinExistence type="predicted"/>
<protein>
    <submittedName>
        <fullName evidence="2">Uncharacterized protein</fullName>
    </submittedName>
</protein>
<organism evidence="2 3">
    <name type="scientific">Candidatus Mycoplasma haematohominis</name>
    <dbReference type="NCBI Taxonomy" id="1494318"/>
    <lineage>
        <taxon>Bacteria</taxon>
        <taxon>Bacillati</taxon>
        <taxon>Mycoplasmatota</taxon>
        <taxon>Mollicutes</taxon>
        <taxon>Mycoplasmataceae</taxon>
        <taxon>Mycoplasma</taxon>
    </lineage>
</organism>
<dbReference type="Proteomes" id="UP000324831">
    <property type="component" value="Unassembled WGS sequence"/>
</dbReference>
<dbReference type="AlphaFoldDB" id="A0A478FQF4"/>
<comment type="caution">
    <text evidence="2">The sequence shown here is derived from an EMBL/GenBank/DDBJ whole genome shotgun (WGS) entry which is preliminary data.</text>
</comment>
<evidence type="ECO:0000256" key="1">
    <source>
        <dbReference type="SAM" id="MobiDB-lite"/>
    </source>
</evidence>
<evidence type="ECO:0000313" key="2">
    <source>
        <dbReference type="EMBL" id="GCE63721.1"/>
    </source>
</evidence>
<feature type="compositionally biased region" description="Basic and acidic residues" evidence="1">
    <location>
        <begin position="87"/>
        <end position="107"/>
    </location>
</feature>
<gene>
    <name evidence="2" type="ORF">MHSWG343_07210</name>
</gene>